<accession>A0A074Z543</accession>
<organism evidence="1 2">
    <name type="scientific">Opisthorchis viverrini</name>
    <name type="common">Southeast Asian liver fluke</name>
    <dbReference type="NCBI Taxonomy" id="6198"/>
    <lineage>
        <taxon>Eukaryota</taxon>
        <taxon>Metazoa</taxon>
        <taxon>Spiralia</taxon>
        <taxon>Lophotrochozoa</taxon>
        <taxon>Platyhelminthes</taxon>
        <taxon>Trematoda</taxon>
        <taxon>Digenea</taxon>
        <taxon>Opisthorchiida</taxon>
        <taxon>Opisthorchiata</taxon>
        <taxon>Opisthorchiidae</taxon>
        <taxon>Opisthorchis</taxon>
    </lineage>
</organism>
<dbReference type="CTD" id="20323807"/>
<dbReference type="EMBL" id="KL596911">
    <property type="protein sequence ID" value="KER22216.1"/>
    <property type="molecule type" value="Genomic_DNA"/>
</dbReference>
<dbReference type="AlphaFoldDB" id="A0A074Z543"/>
<dbReference type="Proteomes" id="UP000054324">
    <property type="component" value="Unassembled WGS sequence"/>
</dbReference>
<dbReference type="STRING" id="6198.A0A074Z543"/>
<sequence>MLQKIPQLTYEKASDGAFENLNRNAIQWNWFRKIEDHPSSGNTQLKWLLICTPSLAIDLQTFGHHSRRHLQCAVGWSSLCAVTWIPIGPFLICMASWSASVLVCGGPFSPSWEIGESSQGVIGITLNMGIKRKALQIYMYRDISNIVATETWGSPVQHIQLPGNITNERFSWVPVASTFIGLTSPDYKPPGPMTKALDRDGARLPKWLEREFTDWKVRGSNPTSASRLPLSKFGQPGSIPDPLVQPGSIAALVLPSGDMADRHRKSVRAERFHFISILKFILYRRNR</sequence>
<proteinExistence type="predicted"/>
<reference evidence="1 2" key="1">
    <citation type="submission" date="2013-11" db="EMBL/GenBank/DDBJ databases">
        <title>Opisthorchis viverrini - life in the bile duct.</title>
        <authorList>
            <person name="Young N.D."/>
            <person name="Nagarajan N."/>
            <person name="Lin S.J."/>
            <person name="Korhonen P.K."/>
            <person name="Jex A.R."/>
            <person name="Hall R.S."/>
            <person name="Safavi-Hemami H."/>
            <person name="Kaewkong W."/>
            <person name="Bertrand D."/>
            <person name="Gao S."/>
            <person name="Seet Q."/>
            <person name="Wongkham S."/>
            <person name="Teh B.T."/>
            <person name="Wongkham C."/>
            <person name="Intapan P.M."/>
            <person name="Maleewong W."/>
            <person name="Yang X."/>
            <person name="Hu M."/>
            <person name="Wang Z."/>
            <person name="Hofmann A."/>
            <person name="Sternberg P.W."/>
            <person name="Tan P."/>
            <person name="Wang J."/>
            <person name="Gasser R.B."/>
        </authorList>
    </citation>
    <scope>NUCLEOTIDE SEQUENCE [LARGE SCALE GENOMIC DNA]</scope>
</reference>
<dbReference type="GeneID" id="20323807"/>
<name>A0A074Z543_OPIVI</name>
<keyword evidence="2" id="KW-1185">Reference proteome</keyword>
<evidence type="ECO:0000313" key="1">
    <source>
        <dbReference type="EMBL" id="KER22216.1"/>
    </source>
</evidence>
<gene>
    <name evidence="1" type="ORF">T265_09639</name>
</gene>
<evidence type="ECO:0000313" key="2">
    <source>
        <dbReference type="Proteomes" id="UP000054324"/>
    </source>
</evidence>
<dbReference type="OrthoDB" id="10071111at2759"/>
<protein>
    <submittedName>
        <fullName evidence="1">Uncharacterized protein</fullName>
    </submittedName>
</protein>
<dbReference type="RefSeq" id="XP_009174033.1">
    <property type="nucleotide sequence ID" value="XM_009175769.1"/>
</dbReference>
<dbReference type="KEGG" id="ovi:T265_09639"/>